<comment type="caution">
    <text evidence="15">The sequence shown here is derived from an EMBL/GenBank/DDBJ whole genome shotgun (WGS) entry which is preliminary data.</text>
</comment>
<keyword evidence="10 12" id="KW-0472">Membrane</keyword>
<dbReference type="SMART" id="SM00304">
    <property type="entry name" value="HAMP"/>
    <property type="match status" value="1"/>
</dbReference>
<dbReference type="InterPro" id="IPR003661">
    <property type="entry name" value="HisK_dim/P_dom"/>
</dbReference>
<sequence>MAIDSERAEGAPAGASAGPDARSQLRRLGSKRVRRRVLGRIRRLISTYVLSSLTKRIIAINLVGLVALLSGILYLNQFRAGLIDARVQSLLTQGEIIAGAIAASATVDTGAITVDPERLLQLQAGESITPRSEDLDSLDFPINPERVGPVLRRLISPTKTRARIYDPDGILLLDSRHLYSSAQILRYNLPAPDAEEESLPMQVWQSIKLWLRRGDLPVYQEIGSGDGRAYPEVETALAGSPASVVRVSSRGELIVSVAVPIQRFRAVLGTLLLSTQGGDIDAIVQAERLAILRVFLVAATVTILLSILLAGTIAGPVRRLAAAAERVRMGSTSRTEIPEFDDRQDEIGHLAQAFRDMTHALYNKIEAIEQFAADVAHELKNPLTSLRSAVETLPLAKTENARERLLEVIQHDVRRLDRLITDISDASRLDAELARSQAEPFDLVDLLRNIVDAANERSGGESAEVLLTVADANGDKAYRVAGHDTRLSQVFANLLDNARSFSPKDATVRIGVARDGKRIRILVDDDGPGIRAEDTNRIFERFYTDRPDGEGFGNNSGLGLSISRQIIEAHGGRITAENRQEINKATGKSETAGARFVIMLPPAGA</sequence>
<dbReference type="Pfam" id="PF13755">
    <property type="entry name" value="Sensor_TM1"/>
    <property type="match status" value="1"/>
</dbReference>
<dbReference type="InterPro" id="IPR025919">
    <property type="entry name" value="Stimulus_sens_dom"/>
</dbReference>
<evidence type="ECO:0000256" key="1">
    <source>
        <dbReference type="ARBA" id="ARBA00000085"/>
    </source>
</evidence>
<feature type="domain" description="HAMP" evidence="14">
    <location>
        <begin position="311"/>
        <end position="366"/>
    </location>
</feature>
<evidence type="ECO:0000256" key="2">
    <source>
        <dbReference type="ARBA" id="ARBA00004370"/>
    </source>
</evidence>
<reference evidence="16" key="1">
    <citation type="journal article" date="2019" name="Int. J. Syst. Evol. Microbiol.">
        <title>The Global Catalogue of Microorganisms (GCM) 10K type strain sequencing project: providing services to taxonomists for standard genome sequencing and annotation.</title>
        <authorList>
            <consortium name="The Broad Institute Genomics Platform"/>
            <consortium name="The Broad Institute Genome Sequencing Center for Infectious Disease"/>
            <person name="Wu L."/>
            <person name="Ma J."/>
        </authorList>
    </citation>
    <scope>NUCLEOTIDE SEQUENCE [LARGE SCALE GENOMIC DNA]</scope>
    <source>
        <strain evidence="16">JCM 3369</strain>
    </source>
</reference>
<dbReference type="InterPro" id="IPR036097">
    <property type="entry name" value="HisK_dim/P_sf"/>
</dbReference>
<dbReference type="SMART" id="SM00387">
    <property type="entry name" value="HATPase_c"/>
    <property type="match status" value="1"/>
</dbReference>
<dbReference type="PANTHER" id="PTHR45436">
    <property type="entry name" value="SENSOR HISTIDINE KINASE YKOH"/>
    <property type="match status" value="1"/>
</dbReference>
<dbReference type="CDD" id="cd06225">
    <property type="entry name" value="HAMP"/>
    <property type="match status" value="1"/>
</dbReference>
<keyword evidence="6 12" id="KW-0812">Transmembrane</keyword>
<feature type="transmembrane region" description="Helical" evidence="12">
    <location>
        <begin position="57"/>
        <end position="76"/>
    </location>
</feature>
<evidence type="ECO:0000256" key="9">
    <source>
        <dbReference type="ARBA" id="ARBA00023012"/>
    </source>
</evidence>
<keyword evidence="16" id="KW-1185">Reference proteome</keyword>
<dbReference type="Gene3D" id="1.10.287.130">
    <property type="match status" value="1"/>
</dbReference>
<evidence type="ECO:0000256" key="4">
    <source>
        <dbReference type="ARBA" id="ARBA00022553"/>
    </source>
</evidence>
<evidence type="ECO:0000256" key="10">
    <source>
        <dbReference type="ARBA" id="ARBA00023136"/>
    </source>
</evidence>
<keyword evidence="9" id="KW-0902">Two-component regulatory system</keyword>
<dbReference type="EMBL" id="JBHUFA010000015">
    <property type="protein sequence ID" value="MFD1697218.1"/>
    <property type="molecule type" value="Genomic_DNA"/>
</dbReference>
<dbReference type="Proteomes" id="UP001597327">
    <property type="component" value="Unassembled WGS sequence"/>
</dbReference>
<dbReference type="Gene3D" id="6.10.340.10">
    <property type="match status" value="1"/>
</dbReference>
<dbReference type="PROSITE" id="PS50885">
    <property type="entry name" value="HAMP"/>
    <property type="match status" value="1"/>
</dbReference>
<keyword evidence="7" id="KW-0418">Kinase</keyword>
<evidence type="ECO:0000256" key="7">
    <source>
        <dbReference type="ARBA" id="ARBA00022777"/>
    </source>
</evidence>
<feature type="compositionally biased region" description="Low complexity" evidence="11">
    <location>
        <begin position="10"/>
        <end position="22"/>
    </location>
</feature>
<keyword evidence="5" id="KW-0808">Transferase</keyword>
<dbReference type="Pfam" id="PF00512">
    <property type="entry name" value="HisKA"/>
    <property type="match status" value="1"/>
</dbReference>
<comment type="subcellular location">
    <subcellularLocation>
        <location evidence="2">Membrane</location>
    </subcellularLocation>
</comment>
<dbReference type="PROSITE" id="PS50109">
    <property type="entry name" value="HIS_KIN"/>
    <property type="match status" value="1"/>
</dbReference>
<dbReference type="InterPro" id="IPR050428">
    <property type="entry name" value="TCS_sensor_his_kinase"/>
</dbReference>
<dbReference type="PANTHER" id="PTHR45436:SF5">
    <property type="entry name" value="SENSOR HISTIDINE KINASE TRCS"/>
    <property type="match status" value="1"/>
</dbReference>
<dbReference type="InterPro" id="IPR025908">
    <property type="entry name" value="Sensor_TM1"/>
</dbReference>
<feature type="transmembrane region" description="Helical" evidence="12">
    <location>
        <begin position="290"/>
        <end position="310"/>
    </location>
</feature>
<evidence type="ECO:0000256" key="5">
    <source>
        <dbReference type="ARBA" id="ARBA00022679"/>
    </source>
</evidence>
<dbReference type="SUPFAM" id="SSF47384">
    <property type="entry name" value="Homodimeric domain of signal transducing histidine kinase"/>
    <property type="match status" value="1"/>
</dbReference>
<feature type="region of interest" description="Disordered" evidence="11">
    <location>
        <begin position="1"/>
        <end position="23"/>
    </location>
</feature>
<dbReference type="InterPro" id="IPR003594">
    <property type="entry name" value="HATPase_dom"/>
</dbReference>
<organism evidence="15 16">
    <name type="scientific">Roseibium aestuarii</name>
    <dbReference type="NCBI Taxonomy" id="2600299"/>
    <lineage>
        <taxon>Bacteria</taxon>
        <taxon>Pseudomonadati</taxon>
        <taxon>Pseudomonadota</taxon>
        <taxon>Alphaproteobacteria</taxon>
        <taxon>Hyphomicrobiales</taxon>
        <taxon>Stappiaceae</taxon>
        <taxon>Roseibium</taxon>
    </lineage>
</organism>
<evidence type="ECO:0000256" key="11">
    <source>
        <dbReference type="SAM" id="MobiDB-lite"/>
    </source>
</evidence>
<dbReference type="Pfam" id="PF02518">
    <property type="entry name" value="HATPase_c"/>
    <property type="match status" value="1"/>
</dbReference>
<dbReference type="SUPFAM" id="SSF55874">
    <property type="entry name" value="ATPase domain of HSP90 chaperone/DNA topoisomerase II/histidine kinase"/>
    <property type="match status" value="1"/>
</dbReference>
<keyword evidence="8 12" id="KW-1133">Transmembrane helix</keyword>
<dbReference type="PRINTS" id="PR00344">
    <property type="entry name" value="BCTRLSENSOR"/>
</dbReference>
<dbReference type="Pfam" id="PF00672">
    <property type="entry name" value="HAMP"/>
    <property type="match status" value="1"/>
</dbReference>
<evidence type="ECO:0000313" key="15">
    <source>
        <dbReference type="EMBL" id="MFD1697218.1"/>
    </source>
</evidence>
<keyword evidence="4" id="KW-0597">Phosphoprotein</keyword>
<dbReference type="SMART" id="SM00388">
    <property type="entry name" value="HisKA"/>
    <property type="match status" value="1"/>
</dbReference>
<evidence type="ECO:0000256" key="3">
    <source>
        <dbReference type="ARBA" id="ARBA00012438"/>
    </source>
</evidence>
<dbReference type="Pfam" id="PF13756">
    <property type="entry name" value="Stimulus_sens_1"/>
    <property type="match status" value="1"/>
</dbReference>
<evidence type="ECO:0000256" key="12">
    <source>
        <dbReference type="SAM" id="Phobius"/>
    </source>
</evidence>
<dbReference type="InterPro" id="IPR005467">
    <property type="entry name" value="His_kinase_dom"/>
</dbReference>
<dbReference type="InterPro" id="IPR036890">
    <property type="entry name" value="HATPase_C_sf"/>
</dbReference>
<dbReference type="SUPFAM" id="SSF158472">
    <property type="entry name" value="HAMP domain-like"/>
    <property type="match status" value="1"/>
</dbReference>
<dbReference type="InterPro" id="IPR004358">
    <property type="entry name" value="Sig_transdc_His_kin-like_C"/>
</dbReference>
<gene>
    <name evidence="15" type="ORF">ACFSC7_17000</name>
</gene>
<evidence type="ECO:0000256" key="8">
    <source>
        <dbReference type="ARBA" id="ARBA00022989"/>
    </source>
</evidence>
<evidence type="ECO:0000259" key="13">
    <source>
        <dbReference type="PROSITE" id="PS50109"/>
    </source>
</evidence>
<feature type="domain" description="Histidine kinase" evidence="13">
    <location>
        <begin position="374"/>
        <end position="604"/>
    </location>
</feature>
<proteinExistence type="predicted"/>
<evidence type="ECO:0000259" key="14">
    <source>
        <dbReference type="PROSITE" id="PS50885"/>
    </source>
</evidence>
<dbReference type="Gene3D" id="3.30.565.10">
    <property type="entry name" value="Histidine kinase-like ATPase, C-terminal domain"/>
    <property type="match status" value="1"/>
</dbReference>
<evidence type="ECO:0000313" key="16">
    <source>
        <dbReference type="Proteomes" id="UP001597327"/>
    </source>
</evidence>
<comment type="catalytic activity">
    <reaction evidence="1">
        <text>ATP + protein L-histidine = ADP + protein N-phospho-L-histidine.</text>
        <dbReference type="EC" id="2.7.13.3"/>
    </reaction>
</comment>
<name>A0ABW4K1G3_9HYPH</name>
<dbReference type="CDD" id="cd00082">
    <property type="entry name" value="HisKA"/>
    <property type="match status" value="1"/>
</dbReference>
<dbReference type="InterPro" id="IPR003660">
    <property type="entry name" value="HAMP_dom"/>
</dbReference>
<evidence type="ECO:0000256" key="6">
    <source>
        <dbReference type="ARBA" id="ARBA00022692"/>
    </source>
</evidence>
<protein>
    <recommendedName>
        <fullName evidence="3">histidine kinase</fullName>
        <ecNumber evidence="3">2.7.13.3</ecNumber>
    </recommendedName>
</protein>
<dbReference type="EC" id="2.7.13.3" evidence="3"/>
<dbReference type="RefSeq" id="WP_149893476.1">
    <property type="nucleotide sequence ID" value="NZ_JBHUFA010000015.1"/>
</dbReference>
<accession>A0ABW4K1G3</accession>